<evidence type="ECO:0000256" key="3">
    <source>
        <dbReference type="PROSITE-ProRule" id="PRU00023"/>
    </source>
</evidence>
<keyword evidence="2 3" id="KW-0040">ANK repeat</keyword>
<feature type="repeat" description="ANK" evidence="3">
    <location>
        <begin position="112"/>
        <end position="144"/>
    </location>
</feature>
<feature type="region of interest" description="Disordered" evidence="4">
    <location>
        <begin position="481"/>
        <end position="501"/>
    </location>
</feature>
<dbReference type="SUPFAM" id="SSF48403">
    <property type="entry name" value="Ankyrin repeat"/>
    <property type="match status" value="1"/>
</dbReference>
<evidence type="ECO:0000313" key="5">
    <source>
        <dbReference type="EMBL" id="WFD17956.1"/>
    </source>
</evidence>
<sequence length="539" mass="56073">MSRSGARPGGTGPFAPTPPVPIRAHTASPDPLPEAALAPSLGLHRAASSGNMSLVLYALENGQSPNTSIHGITPLHVAACVGNVTTANLLMSFGADINQPKSRSKVVGPGIEGSTPLHFAAANGHLELVRTLLVHGARPQPVDRSGNTPEMLAAASQSMQCVALLRQWTDMYGPDGHTDPAALQETYAWGDRVILAPSREGTPVTGALSPILSPQGLRDATPPHSPGLPEMRSRSSIPALIERASHPASSLRAALFSSGTSGRSDEASVRTSRLPTRASLTGLFRRGWPHADDDVDSRAGRSSRPESVLSTRPRSSSKSSISTATTSTPPPSTPSQAPFSQLAPPIPSTSPIRPLLSSPTGRWPHTHTGTSPEATRVLTLPPPIHSMQVRRLRSNSASQTRTGSEVESTTRARAHSEAATLPSLDTMVSSAWTLPPTPTPIGQQQPAPLASPPPVPAAPMPQLTPAPASHSLLQALRPVAHMSTEPAPTSGPDETAAPLPPEPLAALSWQASPASDDAIHSKLALYLAQVGSSIHPESP</sequence>
<feature type="region of interest" description="Disordered" evidence="4">
    <location>
        <begin position="209"/>
        <end position="466"/>
    </location>
</feature>
<dbReference type="PANTHER" id="PTHR24178:SF9">
    <property type="entry name" value="ANK_REP_REGION DOMAIN-CONTAINING PROTEIN"/>
    <property type="match status" value="1"/>
</dbReference>
<dbReference type="Pfam" id="PF12796">
    <property type="entry name" value="Ank_2"/>
    <property type="match status" value="2"/>
</dbReference>
<gene>
    <name evidence="5" type="ORF">MCAP1_000167</name>
</gene>
<evidence type="ECO:0000313" key="6">
    <source>
        <dbReference type="Proteomes" id="UP001220961"/>
    </source>
</evidence>
<feature type="compositionally biased region" description="Low complexity" evidence="4">
    <location>
        <begin position="310"/>
        <end position="327"/>
    </location>
</feature>
<dbReference type="GO" id="GO:1904108">
    <property type="term" value="P:protein localization to ciliary inversin compartment"/>
    <property type="evidence" value="ECO:0007669"/>
    <property type="project" value="TreeGrafter"/>
</dbReference>
<evidence type="ECO:0000256" key="1">
    <source>
        <dbReference type="ARBA" id="ARBA00022737"/>
    </source>
</evidence>
<dbReference type="PROSITE" id="PS50297">
    <property type="entry name" value="ANK_REP_REGION"/>
    <property type="match status" value="2"/>
</dbReference>
<dbReference type="InterPro" id="IPR002110">
    <property type="entry name" value="Ankyrin_rpt"/>
</dbReference>
<dbReference type="GO" id="GO:0005929">
    <property type="term" value="C:cilium"/>
    <property type="evidence" value="ECO:0007669"/>
    <property type="project" value="TreeGrafter"/>
</dbReference>
<evidence type="ECO:0000256" key="4">
    <source>
        <dbReference type="SAM" id="MobiDB-lite"/>
    </source>
</evidence>
<dbReference type="PANTHER" id="PTHR24178">
    <property type="entry name" value="MOLTING PROTEIN MLT-4"/>
    <property type="match status" value="1"/>
</dbReference>
<accession>A0AAF0E744</accession>
<feature type="compositionally biased region" description="Polar residues" evidence="4">
    <location>
        <begin position="394"/>
        <end position="407"/>
    </location>
</feature>
<feature type="compositionally biased region" description="Basic and acidic residues" evidence="4">
    <location>
        <begin position="289"/>
        <end position="299"/>
    </location>
</feature>
<feature type="region of interest" description="Disordered" evidence="4">
    <location>
        <begin position="1"/>
        <end position="32"/>
    </location>
</feature>
<dbReference type="SMART" id="SM00248">
    <property type="entry name" value="ANK"/>
    <property type="match status" value="3"/>
</dbReference>
<keyword evidence="6" id="KW-1185">Reference proteome</keyword>
<dbReference type="AlphaFoldDB" id="A0AAF0E744"/>
<dbReference type="EMBL" id="CP119908">
    <property type="protein sequence ID" value="WFD17956.1"/>
    <property type="molecule type" value="Genomic_DNA"/>
</dbReference>
<name>A0AAF0E744_9BASI</name>
<dbReference type="PROSITE" id="PS50088">
    <property type="entry name" value="ANK_REPEAT"/>
    <property type="match status" value="2"/>
</dbReference>
<feature type="compositionally biased region" description="Pro residues" evidence="4">
    <location>
        <begin position="449"/>
        <end position="464"/>
    </location>
</feature>
<organism evidence="5 6">
    <name type="scientific">Malassezia caprae</name>
    <dbReference type="NCBI Taxonomy" id="1381934"/>
    <lineage>
        <taxon>Eukaryota</taxon>
        <taxon>Fungi</taxon>
        <taxon>Dikarya</taxon>
        <taxon>Basidiomycota</taxon>
        <taxon>Ustilaginomycotina</taxon>
        <taxon>Malasseziomycetes</taxon>
        <taxon>Malasseziales</taxon>
        <taxon>Malasseziaceae</taxon>
        <taxon>Malassezia</taxon>
    </lineage>
</organism>
<reference evidence="5" key="1">
    <citation type="submission" date="2023-03" db="EMBL/GenBank/DDBJ databases">
        <title>Mating type loci evolution in Malassezia.</title>
        <authorList>
            <person name="Coelho M.A."/>
        </authorList>
    </citation>
    <scope>NUCLEOTIDE SEQUENCE</scope>
    <source>
        <strain evidence="5">CBS 10434</strain>
    </source>
</reference>
<proteinExistence type="predicted"/>
<feature type="repeat" description="ANK" evidence="3">
    <location>
        <begin position="70"/>
        <end position="102"/>
    </location>
</feature>
<keyword evidence="1" id="KW-0677">Repeat</keyword>
<dbReference type="Proteomes" id="UP001220961">
    <property type="component" value="Chromosome 1"/>
</dbReference>
<evidence type="ECO:0000256" key="2">
    <source>
        <dbReference type="ARBA" id="ARBA00023043"/>
    </source>
</evidence>
<protein>
    <submittedName>
        <fullName evidence="5">Uncharacterized protein</fullName>
    </submittedName>
</protein>
<dbReference type="InterPro" id="IPR036770">
    <property type="entry name" value="Ankyrin_rpt-contain_sf"/>
</dbReference>
<dbReference type="Gene3D" id="1.25.40.20">
    <property type="entry name" value="Ankyrin repeat-containing domain"/>
    <property type="match status" value="1"/>
</dbReference>